<feature type="region of interest" description="Disordered" evidence="1">
    <location>
        <begin position="43"/>
        <end position="74"/>
    </location>
</feature>
<dbReference type="AlphaFoldDB" id="A0A9N7TUL9"/>
<dbReference type="EMBL" id="CADEAL010000361">
    <property type="protein sequence ID" value="CAB1419067.1"/>
    <property type="molecule type" value="Genomic_DNA"/>
</dbReference>
<reference evidence="2" key="1">
    <citation type="submission" date="2020-03" db="EMBL/GenBank/DDBJ databases">
        <authorList>
            <person name="Weist P."/>
        </authorList>
    </citation>
    <scope>NUCLEOTIDE SEQUENCE</scope>
</reference>
<keyword evidence="3" id="KW-1185">Reference proteome</keyword>
<sequence>MRVWAAGSSYEGLESTDPSRKCRDITRRVHSVTGVCTLVPASPINRRSNRQEARSQGQRLRGFQGVCASSRRTSPPQWLPLRVATVSKPGPDVIGDGQELMSSEERSVKKRLKKFPLPKQAWQGDKDEKVAPIPRPASLGHRSHSGAPPLAHGSP</sequence>
<evidence type="ECO:0000256" key="1">
    <source>
        <dbReference type="SAM" id="MobiDB-lite"/>
    </source>
</evidence>
<organism evidence="2 3">
    <name type="scientific">Pleuronectes platessa</name>
    <name type="common">European plaice</name>
    <dbReference type="NCBI Taxonomy" id="8262"/>
    <lineage>
        <taxon>Eukaryota</taxon>
        <taxon>Metazoa</taxon>
        <taxon>Chordata</taxon>
        <taxon>Craniata</taxon>
        <taxon>Vertebrata</taxon>
        <taxon>Euteleostomi</taxon>
        <taxon>Actinopterygii</taxon>
        <taxon>Neopterygii</taxon>
        <taxon>Teleostei</taxon>
        <taxon>Neoteleostei</taxon>
        <taxon>Acanthomorphata</taxon>
        <taxon>Carangaria</taxon>
        <taxon>Pleuronectiformes</taxon>
        <taxon>Pleuronectoidei</taxon>
        <taxon>Pleuronectidae</taxon>
        <taxon>Pleuronectes</taxon>
    </lineage>
</organism>
<proteinExistence type="predicted"/>
<protein>
    <submittedName>
        <fullName evidence="2">Uncharacterized protein</fullName>
    </submittedName>
</protein>
<comment type="caution">
    <text evidence="2">The sequence shown here is derived from an EMBL/GenBank/DDBJ whole genome shotgun (WGS) entry which is preliminary data.</text>
</comment>
<feature type="region of interest" description="Disordered" evidence="1">
    <location>
        <begin position="89"/>
        <end position="155"/>
    </location>
</feature>
<accession>A0A9N7TUL9</accession>
<dbReference type="Proteomes" id="UP001153269">
    <property type="component" value="Unassembled WGS sequence"/>
</dbReference>
<evidence type="ECO:0000313" key="3">
    <source>
        <dbReference type="Proteomes" id="UP001153269"/>
    </source>
</evidence>
<evidence type="ECO:0000313" key="2">
    <source>
        <dbReference type="EMBL" id="CAB1419067.1"/>
    </source>
</evidence>
<gene>
    <name evidence="2" type="ORF">PLEPLA_LOCUS6895</name>
</gene>
<name>A0A9N7TUL9_PLEPL</name>